<comment type="subcellular location">
    <subcellularLocation>
        <location evidence="1 7">Cell membrane</location>
        <topology evidence="1 7">Multi-pass membrane protein</topology>
    </subcellularLocation>
</comment>
<dbReference type="PANTHER" id="PTHR30183">
    <property type="entry name" value="MOLYBDENUM TRANSPORT SYSTEM PERMEASE PROTEIN MODB"/>
    <property type="match status" value="1"/>
</dbReference>
<dbReference type="RefSeq" id="WP_006523953.1">
    <property type="nucleotide sequence ID" value="NC_021184.1"/>
</dbReference>
<proteinExistence type="inferred from homology"/>
<dbReference type="eggNOG" id="COG0555">
    <property type="taxonomic scope" value="Bacteria"/>
</dbReference>
<keyword evidence="10" id="KW-1185">Reference proteome</keyword>
<evidence type="ECO:0000256" key="2">
    <source>
        <dbReference type="ARBA" id="ARBA00022448"/>
    </source>
</evidence>
<reference evidence="9 10" key="1">
    <citation type="submission" date="2012-01" db="EMBL/GenBank/DDBJ databases">
        <title>Complete sequence of Desulfotomaculum gibsoniae DSM 7213.</title>
        <authorList>
            <consortium name="US DOE Joint Genome Institute"/>
            <person name="Lucas S."/>
            <person name="Han J."/>
            <person name="Lapidus A."/>
            <person name="Cheng J.-F."/>
            <person name="Goodwin L."/>
            <person name="Pitluck S."/>
            <person name="Peters L."/>
            <person name="Ovchinnikova G."/>
            <person name="Teshima H."/>
            <person name="Detter J.C."/>
            <person name="Han C."/>
            <person name="Tapia R."/>
            <person name="Land M."/>
            <person name="Hauser L."/>
            <person name="Kyrpides N."/>
            <person name="Ivanova N."/>
            <person name="Pagani I."/>
            <person name="Parshina S."/>
            <person name="Plugge C."/>
            <person name="Muyzer G."/>
            <person name="Kuever J."/>
            <person name="Ivanova A."/>
            <person name="Nazina T."/>
            <person name="Klenk H.-P."/>
            <person name="Brambilla E."/>
            <person name="Spring S."/>
            <person name="Stams A.F."/>
            <person name="Woyke T."/>
        </authorList>
    </citation>
    <scope>NUCLEOTIDE SEQUENCE [LARGE SCALE GENOMIC DNA]</scope>
    <source>
        <strain evidence="9 10">DSM 7213</strain>
    </source>
</reference>
<dbReference type="GO" id="GO:0005886">
    <property type="term" value="C:plasma membrane"/>
    <property type="evidence" value="ECO:0007669"/>
    <property type="project" value="UniProtKB-SubCell"/>
</dbReference>
<keyword evidence="3" id="KW-1003">Cell membrane</keyword>
<gene>
    <name evidence="9" type="ORF">Desgi_1612</name>
</gene>
<dbReference type="SUPFAM" id="SSF161098">
    <property type="entry name" value="MetI-like"/>
    <property type="match status" value="1"/>
</dbReference>
<dbReference type="CDD" id="cd06261">
    <property type="entry name" value="TM_PBP2"/>
    <property type="match status" value="1"/>
</dbReference>
<dbReference type="OrthoDB" id="9785836at2"/>
<dbReference type="EMBL" id="CP003273">
    <property type="protein sequence ID" value="AGL01091.1"/>
    <property type="molecule type" value="Genomic_DNA"/>
</dbReference>
<dbReference type="Gene3D" id="1.10.3720.10">
    <property type="entry name" value="MetI-like"/>
    <property type="match status" value="1"/>
</dbReference>
<feature type="transmembrane region" description="Helical" evidence="7">
    <location>
        <begin position="6"/>
        <end position="29"/>
    </location>
</feature>
<evidence type="ECO:0000256" key="1">
    <source>
        <dbReference type="ARBA" id="ARBA00004651"/>
    </source>
</evidence>
<keyword evidence="5 7" id="KW-1133">Transmembrane helix</keyword>
<comment type="similarity">
    <text evidence="7">Belongs to the binding-protein-dependent transport system permease family.</text>
</comment>
<dbReference type="AlphaFoldDB" id="R4KN88"/>
<protein>
    <submittedName>
        <fullName evidence="9">ABC-type sulfate transport system, permease component</fullName>
    </submittedName>
</protein>
<dbReference type="PANTHER" id="PTHR30183:SF7">
    <property type="entry name" value="FERRIC TRANSPORT SYSTEM PERMEASE PROTEIN FBPB 1-RELATED"/>
    <property type="match status" value="1"/>
</dbReference>
<feature type="transmembrane region" description="Helical" evidence="7">
    <location>
        <begin position="168"/>
        <end position="189"/>
    </location>
</feature>
<evidence type="ECO:0000256" key="4">
    <source>
        <dbReference type="ARBA" id="ARBA00022692"/>
    </source>
</evidence>
<evidence type="ECO:0000256" key="6">
    <source>
        <dbReference type="ARBA" id="ARBA00023136"/>
    </source>
</evidence>
<accession>R4KN88</accession>
<dbReference type="HOGENOM" id="CLU_016047_14_1_9"/>
<dbReference type="STRING" id="767817.Desgi_1612"/>
<feature type="transmembrane region" description="Helical" evidence="7">
    <location>
        <begin position="230"/>
        <end position="250"/>
    </location>
</feature>
<evidence type="ECO:0000259" key="8">
    <source>
        <dbReference type="PROSITE" id="PS50928"/>
    </source>
</evidence>
<evidence type="ECO:0000256" key="7">
    <source>
        <dbReference type="RuleBase" id="RU363032"/>
    </source>
</evidence>
<dbReference type="PROSITE" id="PS50928">
    <property type="entry name" value="ABC_TM1"/>
    <property type="match status" value="1"/>
</dbReference>
<feature type="transmembrane region" description="Helical" evidence="7">
    <location>
        <begin position="90"/>
        <end position="108"/>
    </location>
</feature>
<dbReference type="InterPro" id="IPR000515">
    <property type="entry name" value="MetI-like"/>
</dbReference>
<keyword evidence="6 7" id="KW-0472">Membrane</keyword>
<feature type="domain" description="ABC transmembrane type-1" evidence="8">
    <location>
        <begin position="47"/>
        <end position="247"/>
    </location>
</feature>
<evidence type="ECO:0000256" key="3">
    <source>
        <dbReference type="ARBA" id="ARBA00022475"/>
    </source>
</evidence>
<feature type="transmembrane region" description="Helical" evidence="7">
    <location>
        <begin position="120"/>
        <end position="139"/>
    </location>
</feature>
<evidence type="ECO:0000313" key="10">
    <source>
        <dbReference type="Proteomes" id="UP000013520"/>
    </source>
</evidence>
<dbReference type="Proteomes" id="UP000013520">
    <property type="component" value="Chromosome"/>
</dbReference>
<dbReference type="Pfam" id="PF00528">
    <property type="entry name" value="BPD_transp_1"/>
    <property type="match status" value="1"/>
</dbReference>
<name>R4KN88_9FIRM</name>
<keyword evidence="4 7" id="KW-0812">Transmembrane</keyword>
<organism evidence="9 10">
    <name type="scientific">Desulfoscipio gibsoniae DSM 7213</name>
    <dbReference type="NCBI Taxonomy" id="767817"/>
    <lineage>
        <taxon>Bacteria</taxon>
        <taxon>Bacillati</taxon>
        <taxon>Bacillota</taxon>
        <taxon>Clostridia</taxon>
        <taxon>Eubacteriales</taxon>
        <taxon>Desulfallaceae</taxon>
        <taxon>Desulfoscipio</taxon>
    </lineage>
</organism>
<sequence length="258" mass="27984">MKRDIIGVIFLPLFLLLVVYPMVALLGHLNFEGTVKTLTDYYFWDSVKNTLIAAFAAALLGSFLALGFGYYHLFAQNTIIYRLANLMNDLPIALPHTVAGLALLLAFGRNTFGFISNTGLAFMLISVVLAMFFVSYPLAARAIASGVDQIDSEIIAVARTLGDTPQKAYLHVVVPALGEALFSGFVLTFARSLSEFAAVIMFGGNVPGSTQVLASYVFTKVEEGELEMAITASAFCIVLSLTIVVVLSIFNARRRKYA</sequence>
<evidence type="ECO:0000313" key="9">
    <source>
        <dbReference type="EMBL" id="AGL01091.1"/>
    </source>
</evidence>
<dbReference type="InterPro" id="IPR035906">
    <property type="entry name" value="MetI-like_sf"/>
</dbReference>
<feature type="transmembrane region" description="Helical" evidence="7">
    <location>
        <begin position="50"/>
        <end position="70"/>
    </location>
</feature>
<keyword evidence="2 7" id="KW-0813">Transport</keyword>
<evidence type="ECO:0000256" key="5">
    <source>
        <dbReference type="ARBA" id="ARBA00022989"/>
    </source>
</evidence>
<dbReference type="KEGG" id="dgi:Desgi_1612"/>
<dbReference type="GO" id="GO:0055085">
    <property type="term" value="P:transmembrane transport"/>
    <property type="evidence" value="ECO:0007669"/>
    <property type="project" value="InterPro"/>
</dbReference>